<dbReference type="InterPro" id="IPR006311">
    <property type="entry name" value="TAT_signal"/>
</dbReference>
<dbReference type="EMBL" id="FN543093">
    <property type="protein sequence ID" value="CBA28385.1"/>
    <property type="molecule type" value="Genomic_DNA"/>
</dbReference>
<gene>
    <name evidence="3" type="ordered locus">Ctu_09020</name>
</gene>
<name>C9XWY7_CROTZ</name>
<evidence type="ECO:0000256" key="1">
    <source>
        <dbReference type="ARBA" id="ARBA00022729"/>
    </source>
</evidence>
<dbReference type="PROSITE" id="PS51318">
    <property type="entry name" value="TAT"/>
    <property type="match status" value="1"/>
</dbReference>
<dbReference type="Proteomes" id="UP000002069">
    <property type="component" value="Chromosome"/>
</dbReference>
<dbReference type="AlphaFoldDB" id="C9XWY7"/>
<dbReference type="NCBIfam" id="TIGR01409">
    <property type="entry name" value="TAT_signal_seq"/>
    <property type="match status" value="1"/>
</dbReference>
<reference evidence="4" key="2">
    <citation type="journal article" date="2011" name="J. Bacteriol.">
        <title>Complete genome sequence of Cronobacter turicensis LMG 23827, a food-borne pathogen causing deaths in neonates.</title>
        <authorList>
            <person name="Stephan R."/>
            <person name="Lehner A."/>
            <person name="Tischler P."/>
            <person name="Rattei T."/>
        </authorList>
    </citation>
    <scope>NUCLEOTIDE SEQUENCE [LARGE SCALE GENOMIC DNA]</scope>
    <source>
        <strain evidence="4">DSM 18703 / CCUG 55852 / LMG 23827 / z3032</strain>
    </source>
</reference>
<evidence type="ECO:0000313" key="4">
    <source>
        <dbReference type="Proteomes" id="UP000002069"/>
    </source>
</evidence>
<sequence length="676" mass="73939">MHKNYSPFKTTSRKETAMGRPLKTLFKREHSEEISNPSDNRAFSQVAEVYLSRRRLLQAGAVAGAAAAFPFLLKPENALAKAVSNASGNLGKATTLGFTSLPVSTDDTVIVPEGYIAKPFYRWGDATGIAGNLPVFKTDGSNTTEEQAAQAGMHHDGMAWFSLPQGGHSADHGLLAMNHEYIDNGLLFKDGDANWSADKALKGQNAMGVSVIEVKKASQGWEVVRPSSFARRITVNTPMKITGPALHNPLMQTADDPKGETILGTMQNCANGFTPWGTYLTCEENWSDIFVKKAEMNPLEKRYGISDSDDSYRWNEVDKRFSVDATPNEPNRFGWVVEIDPYDPHAAPRKHTALGRIKHEGAAVTLAPDNRVVVYMGDDQKFEYIYKFVSEGKFNPQDRKANMHLLEKGTLYVAKFNDDGKGEWLPLVFGQNGLDASKGFENQGDLLIKTRLAADAVGATKMDRPEWIAVDPYHTGSVYCTLTNNSDRGKEGKAPVDAANPRAKNVYGHIMHWLEQNGDPTAMAFAWDILVMGGRTDTDKPEAKGSMKGAEFGSADGLSFDHRGVLWIQTDVSSSTINRKDYEGMGNNQMVATIPGTNEFRRFLTGPRGCEITGIAFTPDNRTLFINIQHPGEPGEGLSDPQHPTAVSSWPDGEKAGRPRSSTVVIVKADGGMIGT</sequence>
<dbReference type="PANTHER" id="PTHR35399">
    <property type="entry name" value="SLR8030 PROTEIN"/>
    <property type="match status" value="1"/>
</dbReference>
<dbReference type="PATRIC" id="fig|693216.3.peg.862"/>
<dbReference type="HOGENOM" id="CLU_018570_2_0_6"/>
<dbReference type="InterPro" id="IPR008557">
    <property type="entry name" value="PhoX"/>
</dbReference>
<dbReference type="KEGG" id="ctu:CTU_09020"/>
<accession>C9XWY7</accession>
<keyword evidence="4" id="KW-1185">Reference proteome</keyword>
<evidence type="ECO:0000313" key="3">
    <source>
        <dbReference type="EMBL" id="CBA28385.1"/>
    </source>
</evidence>
<protein>
    <recommendedName>
        <fullName evidence="5">Tat pathway signal protein</fullName>
    </recommendedName>
</protein>
<dbReference type="SUPFAM" id="SSF63829">
    <property type="entry name" value="Calcium-dependent phosphotriesterase"/>
    <property type="match status" value="1"/>
</dbReference>
<evidence type="ECO:0000256" key="2">
    <source>
        <dbReference type="SAM" id="MobiDB-lite"/>
    </source>
</evidence>
<feature type="region of interest" description="Disordered" evidence="2">
    <location>
        <begin position="630"/>
        <end position="662"/>
    </location>
</feature>
<dbReference type="InterPro" id="IPR019546">
    <property type="entry name" value="TAT_signal_bac_arc"/>
</dbReference>
<proteinExistence type="predicted"/>
<organism evidence="3 4">
    <name type="scientific">Cronobacter turicensis (strain DSM 18703 / CCUG 55852 / LMG 23827 / z3032)</name>
    <dbReference type="NCBI Taxonomy" id="693216"/>
    <lineage>
        <taxon>Bacteria</taxon>
        <taxon>Pseudomonadati</taxon>
        <taxon>Pseudomonadota</taxon>
        <taxon>Gammaproteobacteria</taxon>
        <taxon>Enterobacterales</taxon>
        <taxon>Enterobacteriaceae</taxon>
        <taxon>Cronobacter</taxon>
    </lineage>
</organism>
<evidence type="ECO:0008006" key="5">
    <source>
        <dbReference type="Google" id="ProtNLM"/>
    </source>
</evidence>
<dbReference type="PANTHER" id="PTHR35399:SF2">
    <property type="entry name" value="DUF839 DOMAIN-CONTAINING PROTEIN"/>
    <property type="match status" value="1"/>
</dbReference>
<reference evidence="3 4" key="1">
    <citation type="journal article" date="2010" name="J. Bacteriol.">
        <title>Complete Genome Sequence of Cronobacter turicensis LMG 23827, a foodborne pathogen causing deaths in neonates.</title>
        <authorList>
            <person name="Stephan R."/>
            <person name="Lehner A."/>
            <person name="Tischler P."/>
            <person name="Rattei T."/>
        </authorList>
    </citation>
    <scope>NUCLEOTIDE SEQUENCE [LARGE SCALE GENOMIC DNA]</scope>
    <source>
        <strain evidence="4">DSM 18703 / CCUG 55852 / LMG 23827 / z3032</strain>
    </source>
</reference>
<keyword evidence="1" id="KW-0732">Signal</keyword>
<dbReference type="Pfam" id="PF05787">
    <property type="entry name" value="PhoX"/>
    <property type="match status" value="1"/>
</dbReference>